<dbReference type="InterPro" id="IPR028978">
    <property type="entry name" value="Chorismate_lyase_/UTRA_dom_sf"/>
</dbReference>
<evidence type="ECO:0000256" key="1">
    <source>
        <dbReference type="ARBA" id="ARBA00023015"/>
    </source>
</evidence>
<dbReference type="EMBL" id="KC246857">
    <property type="protein sequence ID" value="AHF25893.1"/>
    <property type="molecule type" value="Genomic_DNA"/>
</dbReference>
<evidence type="ECO:0000256" key="3">
    <source>
        <dbReference type="ARBA" id="ARBA00023163"/>
    </source>
</evidence>
<organism evidence="5">
    <name type="scientific">uncultured bacterium Contigcl_1528</name>
    <dbReference type="NCBI Taxonomy" id="1393649"/>
    <lineage>
        <taxon>Bacteria</taxon>
        <taxon>environmental samples</taxon>
    </lineage>
</organism>
<dbReference type="Gene3D" id="3.40.1410.10">
    <property type="entry name" value="Chorismate lyase-like"/>
    <property type="match status" value="1"/>
</dbReference>
<evidence type="ECO:0000256" key="2">
    <source>
        <dbReference type="ARBA" id="ARBA00023125"/>
    </source>
</evidence>
<dbReference type="PROSITE" id="PS50949">
    <property type="entry name" value="HTH_GNTR"/>
    <property type="match status" value="1"/>
</dbReference>
<accession>W0FLX3</accession>
<sequence length="239" mass="27293">MKAIYYDIYKDLREKIMAGVYPYQEFIPSEHKLVAEYGCTHNTIRRAIQVLMLHGFVQSVRGKGVRVIWQAGHRTRFVFGDIETFREAAARNGLEATTSVRAFEYVVADKRIACATGFAVGDELLHVERIRHFDGANLIFDKSYFRASCVEGLTPEIASDSIFTYLEGQLGMQVTISNRTITMEYATAEDREVLDLLDFDMLAVVENRTFNSDGVHFETTWSRHRPDYFTFLATAVRGC</sequence>
<dbReference type="GO" id="GO:0003700">
    <property type="term" value="F:DNA-binding transcription factor activity"/>
    <property type="evidence" value="ECO:0007669"/>
    <property type="project" value="InterPro"/>
</dbReference>
<dbReference type="GO" id="GO:0003677">
    <property type="term" value="F:DNA binding"/>
    <property type="evidence" value="ECO:0007669"/>
    <property type="project" value="UniProtKB-KW"/>
</dbReference>
<dbReference type="PANTHER" id="PTHR44846">
    <property type="entry name" value="MANNOSYL-D-GLYCERATE TRANSPORT/METABOLISM SYSTEM REPRESSOR MNGR-RELATED"/>
    <property type="match status" value="1"/>
</dbReference>
<dbReference type="InterPro" id="IPR000524">
    <property type="entry name" value="Tscrpt_reg_HTH_GntR"/>
</dbReference>
<reference evidence="5" key="1">
    <citation type="journal article" date="2013" name="PLoS ONE">
        <title>Metagenomic insights into the carbohydrate-active enzymes carried by the microorganisms adhering to solid digesta in the rumen of cows.</title>
        <authorList>
            <person name="Wang L."/>
            <person name="Hatem A."/>
            <person name="Catalyurek U.V."/>
            <person name="Morrison M."/>
            <person name="Yu Z."/>
        </authorList>
    </citation>
    <scope>NUCLEOTIDE SEQUENCE</scope>
</reference>
<dbReference type="InterPro" id="IPR036388">
    <property type="entry name" value="WH-like_DNA-bd_sf"/>
</dbReference>
<evidence type="ECO:0000313" key="5">
    <source>
        <dbReference type="EMBL" id="AHF25893.1"/>
    </source>
</evidence>
<dbReference type="InterPro" id="IPR011663">
    <property type="entry name" value="UTRA"/>
</dbReference>
<dbReference type="Pfam" id="PF00392">
    <property type="entry name" value="GntR"/>
    <property type="match status" value="1"/>
</dbReference>
<keyword evidence="1" id="KW-0805">Transcription regulation</keyword>
<name>W0FLX3_9BACT</name>
<dbReference type="Gene3D" id="1.10.10.10">
    <property type="entry name" value="Winged helix-like DNA-binding domain superfamily/Winged helix DNA-binding domain"/>
    <property type="match status" value="1"/>
</dbReference>
<dbReference type="SMART" id="SM00345">
    <property type="entry name" value="HTH_GNTR"/>
    <property type="match status" value="1"/>
</dbReference>
<dbReference type="SUPFAM" id="SSF64288">
    <property type="entry name" value="Chorismate lyase-like"/>
    <property type="match status" value="1"/>
</dbReference>
<dbReference type="GO" id="GO:0045892">
    <property type="term" value="P:negative regulation of DNA-templated transcription"/>
    <property type="evidence" value="ECO:0007669"/>
    <property type="project" value="TreeGrafter"/>
</dbReference>
<dbReference type="SUPFAM" id="SSF46785">
    <property type="entry name" value="Winged helix' DNA-binding domain"/>
    <property type="match status" value="1"/>
</dbReference>
<evidence type="ECO:0000259" key="4">
    <source>
        <dbReference type="PROSITE" id="PS50949"/>
    </source>
</evidence>
<dbReference type="InterPro" id="IPR036390">
    <property type="entry name" value="WH_DNA-bd_sf"/>
</dbReference>
<dbReference type="Pfam" id="PF07702">
    <property type="entry name" value="UTRA"/>
    <property type="match status" value="1"/>
</dbReference>
<dbReference type="CDD" id="cd07377">
    <property type="entry name" value="WHTH_GntR"/>
    <property type="match status" value="1"/>
</dbReference>
<dbReference type="SMART" id="SM00866">
    <property type="entry name" value="UTRA"/>
    <property type="match status" value="1"/>
</dbReference>
<dbReference type="AlphaFoldDB" id="W0FLX3"/>
<proteinExistence type="predicted"/>
<protein>
    <submittedName>
        <fullName evidence="5">Trehalose operon repressor</fullName>
    </submittedName>
</protein>
<feature type="domain" description="HTH gntR-type" evidence="4">
    <location>
        <begin position="2"/>
        <end position="70"/>
    </location>
</feature>
<keyword evidence="3" id="KW-0804">Transcription</keyword>
<keyword evidence="2" id="KW-0238">DNA-binding</keyword>
<dbReference type="InterPro" id="IPR050679">
    <property type="entry name" value="Bact_HTH_transcr_reg"/>
</dbReference>
<dbReference type="PANTHER" id="PTHR44846:SF12">
    <property type="entry name" value="HTH-TYPE TRANSCRIPTIONAL REGULATOR TRER"/>
    <property type="match status" value="1"/>
</dbReference>